<accession>A0A923L557</accession>
<organism evidence="1 2">
    <name type="scientific">Ornithinibacillus hominis</name>
    <dbReference type="NCBI Taxonomy" id="2763055"/>
    <lineage>
        <taxon>Bacteria</taxon>
        <taxon>Bacillati</taxon>
        <taxon>Bacillota</taxon>
        <taxon>Bacilli</taxon>
        <taxon>Bacillales</taxon>
        <taxon>Bacillaceae</taxon>
        <taxon>Ornithinibacillus</taxon>
    </lineage>
</organism>
<dbReference type="RefSeq" id="WP_186869367.1">
    <property type="nucleotide sequence ID" value="NZ_JACOOL010000004.1"/>
</dbReference>
<protein>
    <submittedName>
        <fullName evidence="1">Uncharacterized protein</fullName>
    </submittedName>
</protein>
<dbReference type="EMBL" id="JACOOL010000004">
    <property type="protein sequence ID" value="MBC5636669.1"/>
    <property type="molecule type" value="Genomic_DNA"/>
</dbReference>
<evidence type="ECO:0000313" key="2">
    <source>
        <dbReference type="Proteomes" id="UP000637359"/>
    </source>
</evidence>
<dbReference type="PROSITE" id="PS51257">
    <property type="entry name" value="PROKAR_LIPOPROTEIN"/>
    <property type="match status" value="1"/>
</dbReference>
<keyword evidence="2" id="KW-1185">Reference proteome</keyword>
<dbReference type="AlphaFoldDB" id="A0A923L557"/>
<dbReference type="Proteomes" id="UP000637359">
    <property type="component" value="Unassembled WGS sequence"/>
</dbReference>
<evidence type="ECO:0000313" key="1">
    <source>
        <dbReference type="EMBL" id="MBC5636669.1"/>
    </source>
</evidence>
<sequence length="164" mass="19554">MIRLILMTIVFLLLYGCSPDIEKEEVMLSSGVQYIGDNESMVQAFEKLPIHVKYSFVIDNSLEDYKLVIIEPHYIKHITKEKLIESIQDGFFIFFINLDDRNWIQEAYFDQIGYAEKKFDKVWTEHIYLHNGQLQSVTLSTNPDIENQLIKWLQYFDRYKEESL</sequence>
<comment type="caution">
    <text evidence="1">The sequence shown here is derived from an EMBL/GenBank/DDBJ whole genome shotgun (WGS) entry which is preliminary data.</text>
</comment>
<proteinExistence type="predicted"/>
<name>A0A923L557_9BACI</name>
<reference evidence="1" key="1">
    <citation type="submission" date="2020-08" db="EMBL/GenBank/DDBJ databases">
        <title>Genome public.</title>
        <authorList>
            <person name="Liu C."/>
            <person name="Sun Q."/>
        </authorList>
    </citation>
    <scope>NUCLEOTIDE SEQUENCE</scope>
    <source>
        <strain evidence="1">BX22</strain>
    </source>
</reference>
<gene>
    <name evidence="1" type="ORF">H8S33_07505</name>
</gene>